<keyword evidence="3" id="KW-1185">Reference proteome</keyword>
<sequence>MASTNSTTSDIVVRARVVLANDGETVLEFGAKNEHRLMKGAHDVRIVPSDELEALHDSPHSVITCGDYTVEFNLSSRDKREAQALLSVKRDDMLVSGAVFRLKLWNNKKFVDTSAPHYEPAEEESVVAERFESESGDAPPSPKKQKLDQSEQD</sequence>
<dbReference type="InterPro" id="IPR036731">
    <property type="entry name" value="Tlp20_sf"/>
</dbReference>
<dbReference type="EMBL" id="KJ631623">
    <property type="protein sequence ID" value="AJD09230.1"/>
    <property type="molecule type" value="Genomic_DNA"/>
</dbReference>
<dbReference type="SUPFAM" id="SSF51289">
    <property type="entry name" value="Tlp20, baculovirus telokin-like protein"/>
    <property type="match status" value="1"/>
</dbReference>
<evidence type="ECO:0000313" key="3">
    <source>
        <dbReference type="Proteomes" id="UP000202427"/>
    </source>
</evidence>
<reference evidence="2 3" key="1">
    <citation type="journal article" date="2009" name="J. Invertebr. Pathol.">
        <title>Identification of a new nucleopolyhedrovirus from naturally-infected Condylorrhiza vestigialis (Guenee) (Lepidoptera: Crambidae) larvae on poplar plantations in South Brazil.</title>
        <authorList>
            <person name="Castro M.E."/>
            <person name="Ribeiro Z.M."/>
            <person name="Santos A.C."/>
            <person name="Souza M.L."/>
            <person name="Machado E.B."/>
            <person name="Sousa N.J."/>
            <person name="Moscardi F."/>
        </authorList>
    </citation>
    <scope>NUCLEOTIDE SEQUENCE [LARGE SCALE GENOMIC DNA]</scope>
</reference>
<gene>
    <name evidence="2" type="primary">ORF-65</name>
</gene>
<dbReference type="RefSeq" id="YP_009118548.1">
    <property type="nucleotide sequence ID" value="NC_026430.1"/>
</dbReference>
<dbReference type="KEGG" id="vg:23301703"/>
<organism evidence="2 3">
    <name type="scientific">Condylorrhiza vestigialis mutiple nucleopolyhedrovirus</name>
    <dbReference type="NCBI Taxonomy" id="1592576"/>
    <lineage>
        <taxon>Viruses</taxon>
        <taxon>Viruses incertae sedis</taxon>
        <taxon>Naldaviricetes</taxon>
        <taxon>Lefavirales</taxon>
        <taxon>Baculoviridae</taxon>
        <taxon>Alphabaculovirus</taxon>
        <taxon>Alphabaculovirus covestigialis</taxon>
    </lineage>
</organism>
<dbReference type="Proteomes" id="UP000202427">
    <property type="component" value="Segment"/>
</dbReference>
<proteinExistence type="predicted"/>
<dbReference type="OrthoDB" id="13584at10239"/>
<protein>
    <submittedName>
        <fullName evidence="2">Telokin-like protein-20</fullName>
    </submittedName>
</protein>
<dbReference type="Pfam" id="PF06088">
    <property type="entry name" value="TLP-20"/>
    <property type="match status" value="1"/>
</dbReference>
<accession>A0A0B4UK94</accession>
<dbReference type="GeneID" id="23301703"/>
<evidence type="ECO:0000256" key="1">
    <source>
        <dbReference type="SAM" id="MobiDB-lite"/>
    </source>
</evidence>
<feature type="region of interest" description="Disordered" evidence="1">
    <location>
        <begin position="114"/>
        <end position="153"/>
    </location>
</feature>
<name>A0A0B4UK94_9ABAC</name>
<dbReference type="Gene3D" id="2.70.40.20">
    <property type="entry name" value="Baculovirus telokin-like protein 20"/>
    <property type="match status" value="1"/>
</dbReference>
<evidence type="ECO:0000313" key="2">
    <source>
        <dbReference type="EMBL" id="AJD09230.1"/>
    </source>
</evidence>
<dbReference type="InterPro" id="IPR009092">
    <property type="entry name" value="Telokin-like_Tlp20_baculovir"/>
</dbReference>